<proteinExistence type="predicted"/>
<comment type="caution">
    <text evidence="1">The sequence shown here is derived from an EMBL/GenBank/DDBJ whole genome shotgun (WGS) entry which is preliminary data.</text>
</comment>
<protein>
    <submittedName>
        <fullName evidence="1">Uncharacterized protein</fullName>
    </submittedName>
</protein>
<evidence type="ECO:0000313" key="1">
    <source>
        <dbReference type="EMBL" id="KAJ1679758.1"/>
    </source>
</evidence>
<keyword evidence="2" id="KW-1185">Reference proteome</keyword>
<organism evidence="1 2">
    <name type="scientific">Spiromyces aspiralis</name>
    <dbReference type="NCBI Taxonomy" id="68401"/>
    <lineage>
        <taxon>Eukaryota</taxon>
        <taxon>Fungi</taxon>
        <taxon>Fungi incertae sedis</taxon>
        <taxon>Zoopagomycota</taxon>
        <taxon>Kickxellomycotina</taxon>
        <taxon>Kickxellomycetes</taxon>
        <taxon>Kickxellales</taxon>
        <taxon>Kickxellaceae</taxon>
        <taxon>Spiromyces</taxon>
    </lineage>
</organism>
<accession>A0ACC1HVJ0</accession>
<sequence length="961" mass="105372">MQSLPLRSLCWRIYLGILPDDVFGYAQDIERVWPTHIQKERAAYQHLQAQWVVNPRRVGTVSGRGCGPGMSEQDLGVLNPLSQDENHITKETTGLPHWMTDTLFMEYGDAGGLQSPWKQYFKDQELREMIKKDVKRTFPDDSYYQSERVQEIMTNVLFIYSKVHSSVSYRQGMHELVAPLLAAIDADSVDVSRIDPYLLSSQTPTTRVVLEILDRQYIEHDTYALFDHLMQTCAPWYHVSQESQASRPRPASHRHDPTARSKDDIEKLDMIRQQEAKQSIPIVMKCHKLFHDRLSQIDPELVTRIKDLKIEPQIFGIRWFRLLFSREIVDRRNMFALWDCIFADNTSGPLGLCEWVALVMLLAVQHDVVSGNYVESLQSLLHFPRLRAPSQKALAQTPSLASCVSNLSSVGVCAALDTPVKLPQLSNPALLPAQRIAIQAVFLRNWALPTVGALIAKQWDYWLGRISPAGEDEGRDNVSDSEEKSTLNEDAEPARRRAHTLPEMDDDTGGRGDDEESVYSDTLSNHYSQSLHAVPIPIPSAIKSIRASPLGSCTQPKAAKTRKSQRKHYTGSSIRNQNSPAMASICQSPRHSIQSIPASPISSSPCGSESVYSIMPSIQPGAGGHFPALGQGDSSQVVTMARSSNERLLSLGVLTDDALSFSAEFLRSLDTSQRDGKSVNIVASELSTLTSLLSNMAGMWRVAVQGGDAGPGAQHSNSEVAPTTSAQPRDGGGIANKAFSSMHEAVLECMSNLRLQIPAKALESATDGGDGRAWTTMATPPASKSSKAANSTAMNSTLTDTPKNIQKPTKATAQTTSSPPVNNDGGKTQSSNLRSHQRDSVAASAKDSSNMATKPDSLLLAKASSLSPSMPDEPLKPNGNIAHIPHGYPAHTFVPGKDDELDSKQTQQHQACFEDSSNRNKTNCNSDNSPSTLVADFPKPIKPVAPSSPPPFDDFASSVWR</sequence>
<dbReference type="Proteomes" id="UP001145114">
    <property type="component" value="Unassembled WGS sequence"/>
</dbReference>
<name>A0ACC1HVJ0_9FUNG</name>
<gene>
    <name evidence="1" type="ORF">EV182_001384</name>
</gene>
<reference evidence="1" key="1">
    <citation type="submission" date="2022-06" db="EMBL/GenBank/DDBJ databases">
        <title>Phylogenomic reconstructions and comparative analyses of Kickxellomycotina fungi.</title>
        <authorList>
            <person name="Reynolds N.K."/>
            <person name="Stajich J.E."/>
            <person name="Barry K."/>
            <person name="Grigoriev I.V."/>
            <person name="Crous P."/>
            <person name="Smith M.E."/>
        </authorList>
    </citation>
    <scope>NUCLEOTIDE SEQUENCE</scope>
    <source>
        <strain evidence="1">RSA 2271</strain>
    </source>
</reference>
<evidence type="ECO:0000313" key="2">
    <source>
        <dbReference type="Proteomes" id="UP001145114"/>
    </source>
</evidence>
<dbReference type="EMBL" id="JAMZIH010000194">
    <property type="protein sequence ID" value="KAJ1679758.1"/>
    <property type="molecule type" value="Genomic_DNA"/>
</dbReference>